<feature type="compositionally biased region" description="Basic residues" evidence="4">
    <location>
        <begin position="911"/>
        <end position="920"/>
    </location>
</feature>
<name>A0A8H6WAB2_9AGAR</name>
<evidence type="ECO:0000256" key="2">
    <source>
        <dbReference type="ARBA" id="ARBA00022723"/>
    </source>
</evidence>
<dbReference type="PANTHER" id="PTHR28620">
    <property type="entry name" value="CENTROMERE PROTEIN V"/>
    <property type="match status" value="1"/>
</dbReference>
<dbReference type="Pfam" id="PF12937">
    <property type="entry name" value="F-box-like"/>
    <property type="match status" value="1"/>
</dbReference>
<reference evidence="6" key="1">
    <citation type="submission" date="2020-05" db="EMBL/GenBank/DDBJ databases">
        <title>Mycena genomes resolve the evolution of fungal bioluminescence.</title>
        <authorList>
            <person name="Tsai I.J."/>
        </authorList>
    </citation>
    <scope>NUCLEOTIDE SEQUENCE</scope>
    <source>
        <strain evidence="6">171206Taipei</strain>
    </source>
</reference>
<dbReference type="InterPro" id="IPR052355">
    <property type="entry name" value="CENP-V-like"/>
</dbReference>
<dbReference type="InterPro" id="IPR001810">
    <property type="entry name" value="F-box_dom"/>
</dbReference>
<dbReference type="PROSITE" id="PS51891">
    <property type="entry name" value="CENP_V_GFA"/>
    <property type="match status" value="2"/>
</dbReference>
<dbReference type="Pfam" id="PF04828">
    <property type="entry name" value="GFA"/>
    <property type="match status" value="2"/>
</dbReference>
<proteinExistence type="inferred from homology"/>
<feature type="domain" description="CENP-V/GFA" evidence="5">
    <location>
        <begin position="1122"/>
        <end position="1239"/>
    </location>
</feature>
<dbReference type="OrthoDB" id="550575at2759"/>
<dbReference type="InterPro" id="IPR006553">
    <property type="entry name" value="Leu-rich_rpt_Cys-con_subtyp"/>
</dbReference>
<accession>A0A8H6WAB2</accession>
<feature type="region of interest" description="Disordered" evidence="4">
    <location>
        <begin position="908"/>
        <end position="933"/>
    </location>
</feature>
<dbReference type="AlphaFoldDB" id="A0A8H6WAB2"/>
<evidence type="ECO:0000256" key="1">
    <source>
        <dbReference type="ARBA" id="ARBA00005495"/>
    </source>
</evidence>
<dbReference type="GO" id="GO:0046872">
    <property type="term" value="F:metal ion binding"/>
    <property type="evidence" value="ECO:0007669"/>
    <property type="project" value="UniProtKB-KW"/>
</dbReference>
<protein>
    <recommendedName>
        <fullName evidence="5">CENP-V/GFA domain-containing protein</fullName>
    </recommendedName>
</protein>
<dbReference type="EMBL" id="JACAZF010000004">
    <property type="protein sequence ID" value="KAF7307458.1"/>
    <property type="molecule type" value="Genomic_DNA"/>
</dbReference>
<dbReference type="Gene3D" id="2.170.150.70">
    <property type="match status" value="2"/>
</dbReference>
<keyword evidence="2" id="KW-0479">Metal-binding</keyword>
<dbReference type="InterPro" id="IPR036047">
    <property type="entry name" value="F-box-like_dom_sf"/>
</dbReference>
<feature type="domain" description="CENP-V/GFA" evidence="5">
    <location>
        <begin position="983"/>
        <end position="1092"/>
    </location>
</feature>
<comment type="caution">
    <text evidence="6">The sequence shown here is derived from an EMBL/GenBank/DDBJ whole genome shotgun (WGS) entry which is preliminary data.</text>
</comment>
<dbReference type="PANTHER" id="PTHR28620:SF1">
    <property type="entry name" value="CENP-V_GFA DOMAIN-CONTAINING PROTEIN"/>
    <property type="match status" value="1"/>
</dbReference>
<evidence type="ECO:0000256" key="3">
    <source>
        <dbReference type="ARBA" id="ARBA00022833"/>
    </source>
</evidence>
<evidence type="ECO:0000256" key="4">
    <source>
        <dbReference type="SAM" id="MobiDB-lite"/>
    </source>
</evidence>
<dbReference type="Gene3D" id="3.80.10.10">
    <property type="entry name" value="Ribonuclease Inhibitor"/>
    <property type="match status" value="2"/>
</dbReference>
<dbReference type="InterPro" id="IPR011057">
    <property type="entry name" value="Mss4-like_sf"/>
</dbReference>
<dbReference type="InterPro" id="IPR006913">
    <property type="entry name" value="CENP-V/GFA"/>
</dbReference>
<evidence type="ECO:0000313" key="7">
    <source>
        <dbReference type="Proteomes" id="UP000636479"/>
    </source>
</evidence>
<evidence type="ECO:0000259" key="5">
    <source>
        <dbReference type="PROSITE" id="PS51891"/>
    </source>
</evidence>
<dbReference type="SUPFAM" id="SSF52047">
    <property type="entry name" value="RNI-like"/>
    <property type="match status" value="1"/>
</dbReference>
<keyword evidence="7" id="KW-1185">Reference proteome</keyword>
<feature type="region of interest" description="Disordered" evidence="4">
    <location>
        <begin position="102"/>
        <end position="140"/>
    </location>
</feature>
<dbReference type="GeneID" id="59344701"/>
<dbReference type="SUPFAM" id="SSF51316">
    <property type="entry name" value="Mss4-like"/>
    <property type="match status" value="2"/>
</dbReference>
<organism evidence="6 7">
    <name type="scientific">Mycena indigotica</name>
    <dbReference type="NCBI Taxonomy" id="2126181"/>
    <lineage>
        <taxon>Eukaryota</taxon>
        <taxon>Fungi</taxon>
        <taxon>Dikarya</taxon>
        <taxon>Basidiomycota</taxon>
        <taxon>Agaricomycotina</taxon>
        <taxon>Agaricomycetes</taxon>
        <taxon>Agaricomycetidae</taxon>
        <taxon>Agaricales</taxon>
        <taxon>Marasmiineae</taxon>
        <taxon>Mycenaceae</taxon>
        <taxon>Mycena</taxon>
    </lineage>
</organism>
<dbReference type="RefSeq" id="XP_037222477.1">
    <property type="nucleotide sequence ID" value="XM_037362185.1"/>
</dbReference>
<keyword evidence="3" id="KW-0862">Zinc</keyword>
<dbReference type="SUPFAM" id="SSF81383">
    <property type="entry name" value="F-box domain"/>
    <property type="match status" value="1"/>
</dbReference>
<dbReference type="SMART" id="SM00367">
    <property type="entry name" value="LRR_CC"/>
    <property type="match status" value="7"/>
</dbReference>
<sequence>MFDLNDAQSDFDPFSDFPATPGLLAMSSSPTPMEEVMTTEESASILLSSTDKFASLSSPWKGKGVSRPMDIPSALQTDLHDVFDVAEASTSHSDREYFPLASPSSFSTSHSPDDPILGSSWRAQDAIPSGSLPNPRDVFDMGQPAATHIFSSFSSHFSSPGLEEFHEQSSTSMELDDDPTQPSGSKGKGKEKELPPTLPPLNFTSTQLSYEQPESSGDTGSLPVDSSTSLLPIDPIPVPPAPIANTPTTVARPLFRRRSLPSLAAGNSTVKSTKTSRTRSTLARKLLFRKYDGDACPTPPSSPTEGLSVDLGAGNCFAPWRNDSVLRLEYDEVILNRRHQSFPFPVSPLDLIPGVATDAFTPIPFEVVNYFDDVLPRELRVQVLLSLIAIHEMDLARAIRDDQWTAVKASSSRNKWVGRDKALRDLVRFSRVSKSWRSLVFDGQIWRNFDLHAFPILPSSLLLQIAQSAGSFIRQVNLAGHVSLSSGTLIEVTDNLSSLSVRSGSLPFTFITGLNLLGCSSITTRSLHHLLIQSRSLERLCLKGLSAVTNTTCEIIGIYCPKLTTLDLGRCMNIDASGIRNLAATFVLRGEYMAVKELRLSGLKHVDDSSMATLGRAAPFLEVLDLSYSRGLHNTAIEALVACRDEDKEDLAHGIKIVTLNAREVGRTTDEATHFRRRVTRLRHLILSSCILLTDVVCSHLAFAVPKLEFLELAGIGSSIEDDGLIRLLNTTPLLRRLDLEDASSITDAVLTALTPPLDEEEEGEGDVVLSPLEHLVVSGAMELTDDAFLSLIRGCKRLRVLEADNTHMGPIVMKTFVRTIRQRELSNAKLVAVDCRGFGEPLLRELSPATRPRLGWVSYGAKELGYLDARDGQTEDIKAGHGQDELDEKRVVVKTFYGWQTVNAVQASREKRRKSRTRRTAHESFDGDEEEVGPSRVVGTRWWSPGGRRSPAAAENGEGVASAFRLPPHMSVEPSTPALVEYKGNCHCGAFKFSFKAPEITKATECDCSICSKKSYLWYRLGQETLFVIEKGDENTTLASYEFADKRIAHKFCPTCGTAVLARLSAANGNGVLVNLRAIQNLDLWSLQPSDSFKGSELGTAYQPPPPVSPANPVSEDRALYHGNCHCGSVAYVLAHPAKVTAARTCNCSICARNGAVWIYPQTDDITFRGADEFITEYAFGKRGVFHGFCKVCGVPIYARFVGLDAKGLDRGFHRALNLRNVSNEELNLKDLEYDLFDGRALLSPLYEVPA</sequence>
<comment type="similarity">
    <text evidence="1">Belongs to the Gfa family.</text>
</comment>
<dbReference type="GO" id="GO:0016846">
    <property type="term" value="F:carbon-sulfur lyase activity"/>
    <property type="evidence" value="ECO:0007669"/>
    <property type="project" value="InterPro"/>
</dbReference>
<feature type="compositionally biased region" description="Polar residues" evidence="4">
    <location>
        <begin position="202"/>
        <end position="230"/>
    </location>
</feature>
<dbReference type="Proteomes" id="UP000636479">
    <property type="component" value="Unassembled WGS sequence"/>
</dbReference>
<dbReference type="InterPro" id="IPR032675">
    <property type="entry name" value="LRR_dom_sf"/>
</dbReference>
<evidence type="ECO:0000313" key="6">
    <source>
        <dbReference type="EMBL" id="KAF7307458.1"/>
    </source>
</evidence>
<feature type="region of interest" description="Disordered" evidence="4">
    <location>
        <begin position="159"/>
        <end position="250"/>
    </location>
</feature>
<gene>
    <name evidence="6" type="ORF">MIND_00540200</name>
</gene>